<dbReference type="EMBL" id="VANR01000002">
    <property type="protein sequence ID" value="TMM31005.1"/>
    <property type="molecule type" value="Genomic_DNA"/>
</dbReference>
<comment type="caution">
    <text evidence="1">The sequence shown here is derived from an EMBL/GenBank/DDBJ whole genome shotgun (WGS) entry which is preliminary data.</text>
</comment>
<reference evidence="1 2" key="1">
    <citation type="submission" date="2019-05" db="EMBL/GenBank/DDBJ databases">
        <title>Polaribacter aestuariivivens sp. nov., isolated from a tidal flat.</title>
        <authorList>
            <person name="Yoon J.-H."/>
        </authorList>
    </citation>
    <scope>NUCLEOTIDE SEQUENCE [LARGE SCALE GENOMIC DNA]</scope>
    <source>
        <strain evidence="1 2">DBTF-3</strain>
    </source>
</reference>
<name>A0A5S3N6U0_9FLAO</name>
<proteinExistence type="predicted"/>
<sequence>MKNIFTKEVSNEVISRIEKLTPETQPNWGTMSVAQMLAHCCVTYEMVYTNKHPKPNAFTRWILKTVIKNSVVSEKPYPKNGKTAPQFLIKEEKLFETEKKRLIDFINKTQQLGENEFDNKESHSFGKLTKNEWNNMFYKHLDHHLTQFGV</sequence>
<dbReference type="SUPFAM" id="SSF109854">
    <property type="entry name" value="DinB/YfiT-like putative metalloenzymes"/>
    <property type="match status" value="1"/>
</dbReference>
<gene>
    <name evidence="1" type="ORF">FDT66_03295</name>
</gene>
<dbReference type="Pfam" id="PF07606">
    <property type="entry name" value="DUF1569"/>
    <property type="match status" value="1"/>
</dbReference>
<evidence type="ECO:0000313" key="1">
    <source>
        <dbReference type="EMBL" id="TMM31005.1"/>
    </source>
</evidence>
<evidence type="ECO:0000313" key="2">
    <source>
        <dbReference type="Proteomes" id="UP000307140"/>
    </source>
</evidence>
<dbReference type="AlphaFoldDB" id="A0A5S3N6U0"/>
<accession>A0A5S3N6U0</accession>
<dbReference type="RefSeq" id="WP_138534736.1">
    <property type="nucleotide sequence ID" value="NZ_VANR01000002.1"/>
</dbReference>
<dbReference type="Proteomes" id="UP000307140">
    <property type="component" value="Unassembled WGS sequence"/>
</dbReference>
<protein>
    <submittedName>
        <fullName evidence="1">DinB family protein</fullName>
    </submittedName>
</protein>
<organism evidence="1 2">
    <name type="scientific">Polaribacter aestuariivivens</name>
    <dbReference type="NCBI Taxonomy" id="2304626"/>
    <lineage>
        <taxon>Bacteria</taxon>
        <taxon>Pseudomonadati</taxon>
        <taxon>Bacteroidota</taxon>
        <taxon>Flavobacteriia</taxon>
        <taxon>Flavobacteriales</taxon>
        <taxon>Flavobacteriaceae</taxon>
    </lineage>
</organism>
<dbReference type="OrthoDB" id="2599194at2"/>
<dbReference type="InterPro" id="IPR011463">
    <property type="entry name" value="DUF1569"/>
</dbReference>
<dbReference type="Gene3D" id="1.20.120.450">
    <property type="entry name" value="dinb family like domain"/>
    <property type="match status" value="1"/>
</dbReference>
<dbReference type="InterPro" id="IPR034660">
    <property type="entry name" value="DinB/YfiT-like"/>
</dbReference>
<keyword evidence="2" id="KW-1185">Reference proteome</keyword>